<dbReference type="Proteomes" id="UP000009287">
    <property type="component" value="Chromosome"/>
</dbReference>
<evidence type="ECO:0000256" key="4">
    <source>
        <dbReference type="ARBA" id="ARBA00022679"/>
    </source>
</evidence>
<dbReference type="GO" id="GO:0009749">
    <property type="term" value="P:response to glucose"/>
    <property type="evidence" value="ECO:0007669"/>
    <property type="project" value="TreeGrafter"/>
</dbReference>
<dbReference type="KEGG" id="cra:CTO_0225"/>
<dbReference type="PANTHER" id="PTHR43650:SF1">
    <property type="entry name" value="PYROPHOSPHATE--FRUCTOSE 6-PHOSPHATE 1-PHOSPHOTRANSFERASE SUBUNIT BETA 2"/>
    <property type="match status" value="1"/>
</dbReference>
<reference evidence="12 13" key="1">
    <citation type="journal article" date="2011" name="J. Exp. Med.">
        <title>A live-attenuated chlamydial vaccine protects against trachoma in nonhuman primates.</title>
        <authorList>
            <person name="Kari L."/>
            <person name="Whitmire W.M."/>
            <person name="Olivares-Zavaleta N."/>
            <person name="Goheen M.M."/>
            <person name="Taylor L.D."/>
            <person name="Carlson J.H."/>
            <person name="Sturdevant G.L."/>
            <person name="Lu C."/>
            <person name="Bakios L.E."/>
            <person name="Randall L.B."/>
            <person name="Parnell M.J."/>
            <person name="Zhong G."/>
            <person name="Caldwell H.D."/>
        </authorList>
    </citation>
    <scope>NUCLEOTIDE SEQUENCE [LARGE SCALE GENOMIC DNA]</scope>
    <source>
        <strain evidence="12 13">A2497</strain>
    </source>
</reference>
<keyword evidence="8 10" id="KW-0324">Glycolysis</keyword>
<protein>
    <recommendedName>
        <fullName evidence="10">6-phosphofructokinase</fullName>
        <ecNumber evidence="10">2.7.1.-</ecNumber>
    </recommendedName>
</protein>
<evidence type="ECO:0000256" key="5">
    <source>
        <dbReference type="ARBA" id="ARBA00022723"/>
    </source>
</evidence>
<accession>G4NP23</accession>
<dbReference type="PRINTS" id="PR00476">
    <property type="entry name" value="PHFRCTKINASE"/>
</dbReference>
<keyword evidence="7 10" id="KW-0460">Magnesium</keyword>
<comment type="pathway">
    <text evidence="10">Carbohydrate degradation; glycolysis; D-glyceraldehyde 3-phosphate and glycerone phosphate from D-glucose: step 3/4.</text>
</comment>
<dbReference type="InterPro" id="IPR000023">
    <property type="entry name" value="Phosphofructokinase_dom"/>
</dbReference>
<dbReference type="Gene3D" id="1.10.10.480">
    <property type="entry name" value="Phosphofructokinase, domain 3"/>
    <property type="match status" value="1"/>
</dbReference>
<dbReference type="PANTHER" id="PTHR43650">
    <property type="entry name" value="PYROPHOSPHATE--FRUCTOSE 6-PHOSPHATE 1-PHOSPHOTRANSFERASE"/>
    <property type="match status" value="1"/>
</dbReference>
<dbReference type="EMBL" id="CP002401">
    <property type="protein sequence ID" value="AEP35035.1"/>
    <property type="molecule type" value="Genomic_DNA"/>
</dbReference>
<dbReference type="HAMAP" id="MF_01980">
    <property type="entry name" value="Phosphofructokinase_II_Long"/>
    <property type="match status" value="1"/>
</dbReference>
<dbReference type="InterPro" id="IPR011183">
    <property type="entry name" value="PfpB_PPi_PFK"/>
</dbReference>
<evidence type="ECO:0000256" key="6">
    <source>
        <dbReference type="ARBA" id="ARBA00022777"/>
    </source>
</evidence>
<comment type="cofactor">
    <cofactor evidence="1 10">
        <name>Mg(2+)</name>
        <dbReference type="ChEBI" id="CHEBI:18420"/>
    </cofactor>
</comment>
<feature type="domain" description="Phosphofructokinase" evidence="11">
    <location>
        <begin position="96"/>
        <end position="456"/>
    </location>
</feature>
<dbReference type="PIRSF" id="PIRSF005677">
    <property type="entry name" value="PPi_PFK_PfpB"/>
    <property type="match status" value="1"/>
</dbReference>
<dbReference type="GO" id="GO:0005829">
    <property type="term" value="C:cytosol"/>
    <property type="evidence" value="ECO:0007669"/>
    <property type="project" value="TreeGrafter"/>
</dbReference>
<evidence type="ECO:0000256" key="9">
    <source>
        <dbReference type="ARBA" id="ARBA00048072"/>
    </source>
</evidence>
<evidence type="ECO:0000256" key="3">
    <source>
        <dbReference type="ARBA" id="ARBA00022490"/>
    </source>
</evidence>
<dbReference type="AlphaFoldDB" id="G4NP23"/>
<keyword evidence="3 10" id="KW-0963">Cytoplasm</keyword>
<gene>
    <name evidence="10" type="primary">pfk</name>
    <name evidence="12" type="ordered locus">CTO_0225</name>
</gene>
<dbReference type="InterPro" id="IPR022953">
    <property type="entry name" value="ATP_PFK"/>
</dbReference>
<evidence type="ECO:0000313" key="12">
    <source>
        <dbReference type="EMBL" id="AEP35035.1"/>
    </source>
</evidence>
<comment type="function">
    <text evidence="2">Catalyzes the phosphorylation of D-fructose 6-phosphate, the first committing step of glycolysis. Uses inorganic phosphate (PPi) as phosphoryl donor instead of ATP like common ATP-dependent phosphofructokinases (ATP-PFKs), which renders the reaction reversible, and can thus function both in glycolysis and gluconeogenesis. Consistently, PPi-PFK can replace the enzymes of both the forward (ATP-PFK) and reverse (fructose-bisphosphatase (FBPase)) reactions.</text>
</comment>
<dbReference type="NCBIfam" id="TIGR02477">
    <property type="entry name" value="PFKA_PPi"/>
    <property type="match status" value="1"/>
</dbReference>
<dbReference type="SUPFAM" id="SSF53784">
    <property type="entry name" value="Phosphofructokinase"/>
    <property type="match status" value="1"/>
</dbReference>
<comment type="similarity">
    <text evidence="10">Belongs to the phosphofructokinase type A (PFKA) family. PPi-dependent PFK group II subfamily. Clade 'Long' sub-subfamily.</text>
</comment>
<comment type="function">
    <text evidence="10">Catalyzes the phosphorylation of D-fructose 6-phosphate to fructose 1,6-bisphosphate, the first committing step of glycolysis.</text>
</comment>
<evidence type="ECO:0000256" key="7">
    <source>
        <dbReference type="ARBA" id="ARBA00022842"/>
    </source>
</evidence>
<name>G4NP23_CHLT4</name>
<dbReference type="Gene3D" id="3.40.50.460">
    <property type="entry name" value="Phosphofructokinase domain"/>
    <property type="match status" value="1"/>
</dbReference>
<keyword evidence="4 10" id="KW-0808">Transferase</keyword>
<dbReference type="GO" id="GO:0003872">
    <property type="term" value="F:6-phosphofructokinase activity"/>
    <property type="evidence" value="ECO:0007669"/>
    <property type="project" value="UniProtKB-UniRule"/>
</dbReference>
<sequence>MHILRSFSRPCRLAKTSIIGHTVELLSVNKSYFELQRLHYRPDTLSLLNSLCSMHIQEKPSSEPASDLLAKHIPHLCALPDLTLQKDAPSSSEPLRIGVLLSGGQAPGGHNVVIGLFEGLRVFNKETKLFGFIKGPVGLIRGLYKDLDISVIYDYYNAGGFDMLSSSREKIKTKEQKNAILATVKKMKLHGLLIVGGDNSNTDTAMLAEYFIEHNCPTAVIGVPKTIDGDLKNAWIETPLGFHTSCRTYSEMIGNLEKDVLSTRKYHHFVKLMGEQASHSTLECGLQTLPNITLIGEEVAVQYASLQSLSLSIAQGLIERFHRGKDYSTILIPEGLIKQIPDTKRLIQELNTLIAEGQFSVHNLDQQLSPMAIETFSSLPENIQDQLLLDRDSYGNIRVSKITIEELLASLVSKEISKLEPTMSFSPVTHFLGYESRASFPSNFDSNYGLALGIAASLFLVRGKTGYMVTIGNLAEAYTEWTIAATPLYKMMHLEKRFDQETPVIKTDSVSPDAPMAKYLHKMKEICLLEDSYRFPGPLQYFEEQALVDQRPLTLLWEKGKLSENNATKF</sequence>
<evidence type="ECO:0000259" key="11">
    <source>
        <dbReference type="Pfam" id="PF00365"/>
    </source>
</evidence>
<evidence type="ECO:0000313" key="13">
    <source>
        <dbReference type="Proteomes" id="UP000009287"/>
    </source>
</evidence>
<evidence type="ECO:0000256" key="8">
    <source>
        <dbReference type="ARBA" id="ARBA00023152"/>
    </source>
</evidence>
<comment type="subunit">
    <text evidence="10">Homodimer.</text>
</comment>
<evidence type="ECO:0000256" key="2">
    <source>
        <dbReference type="ARBA" id="ARBA00003138"/>
    </source>
</evidence>
<keyword evidence="5 10" id="KW-0479">Metal-binding</keyword>
<proteinExistence type="inferred from homology"/>
<dbReference type="EC" id="2.7.1.-" evidence="10"/>
<comment type="caution">
    <text evidence="10">Lacks conserved residue(s) required for the propagation of feature annotation.</text>
</comment>
<dbReference type="GO" id="GO:0046872">
    <property type="term" value="F:metal ion binding"/>
    <property type="evidence" value="ECO:0007669"/>
    <property type="project" value="UniProtKB-KW"/>
</dbReference>
<dbReference type="NCBIfam" id="NF005482">
    <property type="entry name" value="PRK07085.1"/>
    <property type="match status" value="1"/>
</dbReference>
<organism evidence="12 13">
    <name type="scientific">Chlamydia trachomatis serovar A (strain A2497)</name>
    <dbReference type="NCBI Taxonomy" id="580047"/>
    <lineage>
        <taxon>Bacteria</taxon>
        <taxon>Pseudomonadati</taxon>
        <taxon>Chlamydiota</taxon>
        <taxon>Chlamydiia</taxon>
        <taxon>Chlamydiales</taxon>
        <taxon>Chlamydiaceae</taxon>
        <taxon>Chlamydia/Chlamydophila group</taxon>
        <taxon>Chlamydia</taxon>
    </lineage>
</organism>
<dbReference type="GO" id="GO:0006002">
    <property type="term" value="P:fructose 6-phosphate metabolic process"/>
    <property type="evidence" value="ECO:0007669"/>
    <property type="project" value="InterPro"/>
</dbReference>
<dbReference type="GO" id="GO:0047334">
    <property type="term" value="F:diphosphate-fructose-6-phosphate 1-phosphotransferase activity"/>
    <property type="evidence" value="ECO:0007669"/>
    <property type="project" value="UniProtKB-EC"/>
</dbReference>
<dbReference type="Gene3D" id="3.40.50.450">
    <property type="match status" value="1"/>
</dbReference>
<dbReference type="PATRIC" id="fig|580047.4.peg.231"/>
<keyword evidence="6 10" id="KW-0418">Kinase</keyword>
<comment type="catalytic activity">
    <reaction evidence="9">
        <text>beta-D-fructose 6-phosphate + diphosphate = beta-D-fructose 1,6-bisphosphate + phosphate + H(+)</text>
        <dbReference type="Rhea" id="RHEA:13613"/>
        <dbReference type="ChEBI" id="CHEBI:15378"/>
        <dbReference type="ChEBI" id="CHEBI:32966"/>
        <dbReference type="ChEBI" id="CHEBI:33019"/>
        <dbReference type="ChEBI" id="CHEBI:43474"/>
        <dbReference type="ChEBI" id="CHEBI:57634"/>
        <dbReference type="EC" id="2.7.1.90"/>
    </reaction>
</comment>
<evidence type="ECO:0000256" key="1">
    <source>
        <dbReference type="ARBA" id="ARBA00001946"/>
    </source>
</evidence>
<dbReference type="GO" id="GO:0005524">
    <property type="term" value="F:ATP binding"/>
    <property type="evidence" value="ECO:0007669"/>
    <property type="project" value="InterPro"/>
</dbReference>
<dbReference type="InterPro" id="IPR035966">
    <property type="entry name" value="PKF_sf"/>
</dbReference>
<comment type="subcellular location">
    <subcellularLocation>
        <location evidence="10">Cytoplasm</location>
    </subcellularLocation>
</comment>
<evidence type="ECO:0000256" key="10">
    <source>
        <dbReference type="HAMAP-Rule" id="MF_01980"/>
    </source>
</evidence>
<dbReference type="Pfam" id="PF00365">
    <property type="entry name" value="PFK"/>
    <property type="match status" value="1"/>
</dbReference>
<dbReference type="UniPathway" id="UPA00109">
    <property type="reaction ID" value="UER00182"/>
</dbReference>